<evidence type="ECO:0000313" key="1">
    <source>
        <dbReference type="EMBL" id="MBN1574590.1"/>
    </source>
</evidence>
<gene>
    <name evidence="1" type="ORF">JW984_15440</name>
</gene>
<dbReference type="AlphaFoldDB" id="A0A9D8KJ04"/>
<accession>A0A9D8KJ04</accession>
<organism evidence="1 2">
    <name type="scientific">Candidatus Zymogenus saltonus</name>
    <dbReference type="NCBI Taxonomy" id="2844893"/>
    <lineage>
        <taxon>Bacteria</taxon>
        <taxon>Deltaproteobacteria</taxon>
        <taxon>Candidatus Zymogenia</taxon>
        <taxon>Candidatus Zymogeniales</taxon>
        <taxon>Candidatus Zymogenaceae</taxon>
        <taxon>Candidatus Zymogenus</taxon>
    </lineage>
</organism>
<proteinExistence type="predicted"/>
<protein>
    <submittedName>
        <fullName evidence="1">Uncharacterized protein</fullName>
    </submittedName>
</protein>
<dbReference type="Proteomes" id="UP000809273">
    <property type="component" value="Unassembled WGS sequence"/>
</dbReference>
<reference evidence="1" key="1">
    <citation type="journal article" date="2021" name="Environ. Microbiol.">
        <title>Genomic characterization of three novel Desulfobacterota classes expand the metabolic and phylogenetic diversity of the phylum.</title>
        <authorList>
            <person name="Murphy C.L."/>
            <person name="Biggerstaff J."/>
            <person name="Eichhorn A."/>
            <person name="Ewing E."/>
            <person name="Shahan R."/>
            <person name="Soriano D."/>
            <person name="Stewart S."/>
            <person name="VanMol K."/>
            <person name="Walker R."/>
            <person name="Walters P."/>
            <person name="Elshahed M.S."/>
            <person name="Youssef N.H."/>
        </authorList>
    </citation>
    <scope>NUCLEOTIDE SEQUENCE</scope>
    <source>
        <strain evidence="1">Zod_Metabat.24</strain>
    </source>
</reference>
<comment type="caution">
    <text evidence="1">The sequence shown here is derived from an EMBL/GenBank/DDBJ whole genome shotgun (WGS) entry which is preliminary data.</text>
</comment>
<name>A0A9D8KJ04_9DELT</name>
<sequence length="187" mass="21322">MKSADKNELLIRCWTTPRGTWLYYCHLIGIGGIGELRATSVGPMGMRRINRMDDLECVLKEILTSFKTASLELSKSPSIRNHIEDSRPRRAAHSKTRHHTVPLPLQKGEIPAAKPDLSFCTYISILERFFKTLPFGYSTTRSCADCAIKKNEDCLKEYRFGSADDSNVDCRLSDLYKIDLKWICLET</sequence>
<dbReference type="EMBL" id="JAFGIX010000084">
    <property type="protein sequence ID" value="MBN1574590.1"/>
    <property type="molecule type" value="Genomic_DNA"/>
</dbReference>
<evidence type="ECO:0000313" key="2">
    <source>
        <dbReference type="Proteomes" id="UP000809273"/>
    </source>
</evidence>
<reference evidence="1" key="2">
    <citation type="submission" date="2021-01" db="EMBL/GenBank/DDBJ databases">
        <authorList>
            <person name="Hahn C.R."/>
            <person name="Youssef N.H."/>
            <person name="Elshahed M."/>
        </authorList>
    </citation>
    <scope>NUCLEOTIDE SEQUENCE</scope>
    <source>
        <strain evidence="1">Zod_Metabat.24</strain>
    </source>
</reference>